<evidence type="ECO:0000259" key="18">
    <source>
        <dbReference type="PROSITE" id="PS50089"/>
    </source>
</evidence>
<evidence type="ECO:0000313" key="19">
    <source>
        <dbReference type="EMBL" id="WFD14089.1"/>
    </source>
</evidence>
<evidence type="ECO:0000256" key="7">
    <source>
        <dbReference type="ARBA" id="ARBA00022771"/>
    </source>
</evidence>
<evidence type="ECO:0000256" key="6">
    <source>
        <dbReference type="ARBA" id="ARBA00022723"/>
    </source>
</evidence>
<evidence type="ECO:0000256" key="10">
    <source>
        <dbReference type="ARBA" id="ARBA00022853"/>
    </source>
</evidence>
<dbReference type="InterPro" id="IPR013956">
    <property type="entry name" value="E3_ubiquit_lig_Bre1"/>
</dbReference>
<evidence type="ECO:0000256" key="3">
    <source>
        <dbReference type="ARBA" id="ARBA00004906"/>
    </source>
</evidence>
<keyword evidence="19" id="KW-0012">Acyltransferase</keyword>
<dbReference type="InterPro" id="IPR013083">
    <property type="entry name" value="Znf_RING/FYVE/PHD"/>
</dbReference>
<evidence type="ECO:0000256" key="12">
    <source>
        <dbReference type="ARBA" id="ARBA00023242"/>
    </source>
</evidence>
<dbReference type="GO" id="GO:0061630">
    <property type="term" value="F:ubiquitin protein ligase activity"/>
    <property type="evidence" value="ECO:0007669"/>
    <property type="project" value="UniProtKB-EC"/>
</dbReference>
<dbReference type="Proteomes" id="UP001217582">
    <property type="component" value="Chromosome 1"/>
</dbReference>
<evidence type="ECO:0000313" key="20">
    <source>
        <dbReference type="Proteomes" id="UP001217582"/>
    </source>
</evidence>
<dbReference type="Pfam" id="PF00097">
    <property type="entry name" value="zf-C3HC4"/>
    <property type="match status" value="1"/>
</dbReference>
<evidence type="ECO:0000256" key="16">
    <source>
        <dbReference type="SAM" id="Coils"/>
    </source>
</evidence>
<dbReference type="GO" id="GO:0006325">
    <property type="term" value="P:chromatin organization"/>
    <property type="evidence" value="ECO:0007669"/>
    <property type="project" value="UniProtKB-KW"/>
</dbReference>
<dbReference type="PANTHER" id="PTHR23163">
    <property type="entry name" value="RING FINGER PROTEIN-RELATED"/>
    <property type="match status" value="1"/>
</dbReference>
<keyword evidence="12 15" id="KW-0539">Nucleus</keyword>
<dbReference type="SMART" id="SM00184">
    <property type="entry name" value="RING"/>
    <property type="match status" value="1"/>
</dbReference>
<dbReference type="InterPro" id="IPR058643">
    <property type="entry name" value="BRE1-like_CC"/>
</dbReference>
<dbReference type="SUPFAM" id="SSF57850">
    <property type="entry name" value="RING/U-box"/>
    <property type="match status" value="1"/>
</dbReference>
<dbReference type="GO" id="GO:0005634">
    <property type="term" value="C:nucleus"/>
    <property type="evidence" value="ECO:0007669"/>
    <property type="project" value="UniProtKB-SubCell"/>
</dbReference>
<gene>
    <name evidence="19" type="primary">BRE1</name>
    <name evidence="19" type="ORF">MARU1_000084</name>
</gene>
<dbReference type="PROSITE" id="PS00518">
    <property type="entry name" value="ZF_RING_1"/>
    <property type="match status" value="1"/>
</dbReference>
<evidence type="ECO:0000256" key="14">
    <source>
        <dbReference type="PROSITE-ProRule" id="PRU00175"/>
    </source>
</evidence>
<feature type="compositionally biased region" description="Basic and acidic residues" evidence="17">
    <location>
        <begin position="204"/>
        <end position="223"/>
    </location>
</feature>
<dbReference type="EC" id="2.3.2.27" evidence="15"/>
<feature type="region of interest" description="Disordered" evidence="17">
    <location>
        <begin position="194"/>
        <end position="242"/>
    </location>
</feature>
<feature type="region of interest" description="Disordered" evidence="17">
    <location>
        <begin position="564"/>
        <end position="589"/>
    </location>
</feature>
<evidence type="ECO:0000256" key="11">
    <source>
        <dbReference type="ARBA" id="ARBA00023054"/>
    </source>
</evidence>
<feature type="compositionally biased region" description="Polar residues" evidence="17">
    <location>
        <begin position="224"/>
        <end position="239"/>
    </location>
</feature>
<feature type="coiled-coil region" evidence="16">
    <location>
        <begin position="529"/>
        <end position="556"/>
    </location>
</feature>
<evidence type="ECO:0000256" key="2">
    <source>
        <dbReference type="ARBA" id="ARBA00004123"/>
    </source>
</evidence>
<protein>
    <recommendedName>
        <fullName evidence="15">E3 ubiquitin protein ligase</fullName>
        <ecNumber evidence="15">2.3.2.27</ecNumber>
    </recommendedName>
</protein>
<keyword evidence="10 15" id="KW-0156">Chromatin regulator</keyword>
<dbReference type="PANTHER" id="PTHR23163:SF0">
    <property type="entry name" value="E3 UBIQUITIN-PROTEIN LIGASE BRE1"/>
    <property type="match status" value="1"/>
</dbReference>
<dbReference type="Pfam" id="PF08647">
    <property type="entry name" value="BRE1"/>
    <property type="match status" value="1"/>
</dbReference>
<dbReference type="Pfam" id="PF26095">
    <property type="entry name" value="CC_Bre1"/>
    <property type="match status" value="1"/>
</dbReference>
<keyword evidence="9 15" id="KW-0862">Zinc</keyword>
<comment type="similarity">
    <text evidence="4 15">Belongs to the BRE1 family.</text>
</comment>
<comment type="function">
    <text evidence="13">E3 ubiquitin-protein ligase that mediates monoubiquitination of histone H2B to form H2BK123ub1. H2BK123ub1 gives a specific tag for epigenetic transcriptional activation and is also a prerequisite for H3K4me and H3K79me formation.</text>
</comment>
<feature type="coiled-coil region" evidence="16">
    <location>
        <begin position="349"/>
        <end position="425"/>
    </location>
</feature>
<evidence type="ECO:0000256" key="9">
    <source>
        <dbReference type="ARBA" id="ARBA00022833"/>
    </source>
</evidence>
<evidence type="ECO:0000256" key="1">
    <source>
        <dbReference type="ARBA" id="ARBA00000900"/>
    </source>
</evidence>
<dbReference type="EMBL" id="CP119916">
    <property type="protein sequence ID" value="WFD14089.1"/>
    <property type="molecule type" value="Genomic_DNA"/>
</dbReference>
<keyword evidence="20" id="KW-1185">Reference proteome</keyword>
<evidence type="ECO:0000256" key="8">
    <source>
        <dbReference type="ARBA" id="ARBA00022786"/>
    </source>
</evidence>
<comment type="subcellular location">
    <subcellularLocation>
        <location evidence="2 15">Nucleus</location>
    </subcellularLocation>
</comment>
<dbReference type="InterPro" id="IPR001841">
    <property type="entry name" value="Znf_RING"/>
</dbReference>
<dbReference type="AlphaFoldDB" id="A0AAJ5Z1B9"/>
<evidence type="ECO:0000256" key="17">
    <source>
        <dbReference type="SAM" id="MobiDB-lite"/>
    </source>
</evidence>
<dbReference type="InterPro" id="IPR018957">
    <property type="entry name" value="Znf_C3HC4_RING-type"/>
</dbReference>
<reference evidence="19 20" key="1">
    <citation type="submission" date="2023-03" db="EMBL/GenBank/DDBJ databases">
        <title>Mating type loci evolution in Malassezia.</title>
        <authorList>
            <person name="Coelho M.A."/>
        </authorList>
    </citation>
    <scope>NUCLEOTIDE SEQUENCE [LARGE SCALE GENOMIC DNA]</scope>
    <source>
        <strain evidence="19 20">CBS 13387</strain>
    </source>
</reference>
<feature type="coiled-coil region" evidence="16">
    <location>
        <begin position="452"/>
        <end position="500"/>
    </location>
</feature>
<dbReference type="InterPro" id="IPR017907">
    <property type="entry name" value="Znf_RING_CS"/>
</dbReference>
<keyword evidence="11 15" id="KW-0175">Coiled coil</keyword>
<sequence>MERKREHGDACTGLHAKRMHLDVSAHGDDDDTSPDYQLLEQFRKEAVYRCMREAQREVRRAHEHEASLQSQIARLQHSVLLVNQFWDALAEQVQASSATEPTASIRALVPLALTQTSEEHAAALQERRALLEHILSRTAPPATADDETQKRCTQLAAELSAMQQALETMQARLSESVEHVASITEKLQRAEKRLDRFQSASVHAVEHPGQEARKEPTPPEKGSDSTQEAPPSDANSNATAEALASVQQELEGVRDVAHARERALEAVRAELLEAKQSCAQWQLQAQHVPDDRIRHHPLYQAVHADMAYLHQELEHARTTLATCERENAEMREFRADFLHQTTTQANTHSEELQKQLRARDADIARLRGQRDELNAELLERRSRETVRFAHVDEAKSLLAPKDERMAAMQAQVARLESELRALREASQAAPAPPGDVDVATLQRRLQAADSSSAMLSDEVDRLSAAYDQLERQAETRVANVARLEDKILRLTTEKAKADNKYFAAMRAKDALDAEKRAWTRSAERQTKVIERYMDTERALQAQIQLAEKEVTALRKSVHTQATRLHEAERDTSVLRRRHAESERARHAAEASVAQHLQAATREQAACQHAEERAAALEREAGRLRRRVAETGGSRRSSSSGAEQYVEHLNSLLRCSSCKERYRDRIILRCLHTFCEACVNARIQTRQRKCPHCGLAFATSDVQVLYLQ</sequence>
<feature type="coiled-coil region" evidence="16">
    <location>
        <begin position="599"/>
        <end position="626"/>
    </location>
</feature>
<keyword evidence="6 15" id="KW-0479">Metal-binding</keyword>
<comment type="pathway">
    <text evidence="3 15">Protein modification; protein ubiquitination.</text>
</comment>
<proteinExistence type="inferred from homology"/>
<keyword evidence="5 15" id="KW-0808">Transferase</keyword>
<keyword evidence="8 15" id="KW-0833">Ubl conjugation pathway</keyword>
<feature type="compositionally biased region" description="Basic and acidic residues" evidence="17">
    <location>
        <begin position="564"/>
        <end position="588"/>
    </location>
</feature>
<dbReference type="CDD" id="cd16499">
    <property type="entry name" value="RING-HC_Bre1-like"/>
    <property type="match status" value="1"/>
</dbReference>
<keyword evidence="7 14" id="KW-0863">Zinc-finger</keyword>
<organism evidence="19 20">
    <name type="scientific">Malassezia arunalokei</name>
    <dbReference type="NCBI Taxonomy" id="1514897"/>
    <lineage>
        <taxon>Eukaryota</taxon>
        <taxon>Fungi</taxon>
        <taxon>Dikarya</taxon>
        <taxon>Basidiomycota</taxon>
        <taxon>Ustilaginomycotina</taxon>
        <taxon>Malasseziomycetes</taxon>
        <taxon>Malasseziales</taxon>
        <taxon>Malasseziaceae</taxon>
        <taxon>Malassezia</taxon>
    </lineage>
</organism>
<evidence type="ECO:0000256" key="15">
    <source>
        <dbReference type="RuleBase" id="RU365038"/>
    </source>
</evidence>
<evidence type="ECO:0000256" key="13">
    <source>
        <dbReference type="ARBA" id="ARBA00059679"/>
    </source>
</evidence>
<name>A0AAJ5Z1B9_9BASI</name>
<dbReference type="GO" id="GO:0016567">
    <property type="term" value="P:protein ubiquitination"/>
    <property type="evidence" value="ECO:0007669"/>
    <property type="project" value="UniProtKB-UniRule"/>
</dbReference>
<dbReference type="GO" id="GO:0033503">
    <property type="term" value="C:HULC complex"/>
    <property type="evidence" value="ECO:0007669"/>
    <property type="project" value="TreeGrafter"/>
</dbReference>
<dbReference type="PROSITE" id="PS50089">
    <property type="entry name" value="ZF_RING_2"/>
    <property type="match status" value="1"/>
</dbReference>
<evidence type="ECO:0000256" key="5">
    <source>
        <dbReference type="ARBA" id="ARBA00022679"/>
    </source>
</evidence>
<dbReference type="Gene3D" id="3.30.40.10">
    <property type="entry name" value="Zinc/RING finger domain, C3HC4 (zinc finger)"/>
    <property type="match status" value="1"/>
</dbReference>
<dbReference type="GO" id="GO:0008270">
    <property type="term" value="F:zinc ion binding"/>
    <property type="evidence" value="ECO:0007669"/>
    <property type="project" value="UniProtKB-KW"/>
</dbReference>
<evidence type="ECO:0000256" key="4">
    <source>
        <dbReference type="ARBA" id="ARBA00005555"/>
    </source>
</evidence>
<accession>A0AAJ5Z1B9</accession>
<comment type="catalytic activity">
    <reaction evidence="1 15">
        <text>S-ubiquitinyl-[E2 ubiquitin-conjugating enzyme]-L-cysteine + [acceptor protein]-L-lysine = [E2 ubiquitin-conjugating enzyme]-L-cysteine + N(6)-ubiquitinyl-[acceptor protein]-L-lysine.</text>
        <dbReference type="EC" id="2.3.2.27"/>
    </reaction>
</comment>
<feature type="domain" description="RING-type" evidence="18">
    <location>
        <begin position="654"/>
        <end position="692"/>
    </location>
</feature>